<evidence type="ECO:0000313" key="1">
    <source>
        <dbReference type="EMBL" id="MCU5780230.1"/>
    </source>
</evidence>
<name>A0A9J6PU72_9GAMM</name>
<keyword evidence="2" id="KW-1185">Reference proteome</keyword>
<comment type="caution">
    <text evidence="1">The sequence shown here is derived from an EMBL/GenBank/DDBJ whole genome shotgun (WGS) entry which is preliminary data.</text>
</comment>
<dbReference type="PANTHER" id="PTHR32305">
    <property type="match status" value="1"/>
</dbReference>
<dbReference type="NCBIfam" id="TIGR03696">
    <property type="entry name" value="Rhs_assc_core"/>
    <property type="match status" value="1"/>
</dbReference>
<dbReference type="Proteomes" id="UP001064262">
    <property type="component" value="Unassembled WGS sequence"/>
</dbReference>
<dbReference type="Gene3D" id="2.180.10.10">
    <property type="entry name" value="RHS repeat-associated core"/>
    <property type="match status" value="1"/>
</dbReference>
<evidence type="ECO:0000313" key="2">
    <source>
        <dbReference type="Proteomes" id="UP001064262"/>
    </source>
</evidence>
<dbReference type="EMBL" id="JAODIM010000043">
    <property type="protein sequence ID" value="MCU5780230.1"/>
    <property type="molecule type" value="Genomic_DNA"/>
</dbReference>
<reference evidence="1" key="1">
    <citation type="submission" date="2022-09" db="EMBL/GenBank/DDBJ databases">
        <title>Winslowiella arboricola sp. nov., isolated from bleeding cankers on broadleaf hosts.</title>
        <authorList>
            <person name="Brady C."/>
            <person name="Kaur S."/>
            <person name="Crampton B."/>
            <person name="Maddock D."/>
            <person name="Arnold D."/>
            <person name="Denman S."/>
        </authorList>
    </citation>
    <scope>NUCLEOTIDE SEQUENCE</scope>
    <source>
        <strain evidence="1">BAC 15a-03b</strain>
    </source>
</reference>
<dbReference type="InterPro" id="IPR041508">
    <property type="entry name" value="TcC-like_repeat"/>
</dbReference>
<dbReference type="PANTHER" id="PTHR32305:SF15">
    <property type="entry name" value="PROTEIN RHSA-RELATED"/>
    <property type="match status" value="1"/>
</dbReference>
<dbReference type="NCBIfam" id="TIGR01643">
    <property type="entry name" value="YD_repeat_2x"/>
    <property type="match status" value="1"/>
</dbReference>
<dbReference type="Pfam" id="PF18807">
    <property type="entry name" value="TTc_toxin_rep"/>
    <property type="match status" value="1"/>
</dbReference>
<dbReference type="InterPro" id="IPR050708">
    <property type="entry name" value="T6SS_VgrG/RHS"/>
</dbReference>
<gene>
    <name evidence="1" type="ORF">N5923_22305</name>
</gene>
<dbReference type="AlphaFoldDB" id="A0A9J6PU72"/>
<organism evidence="1 2">
    <name type="scientific">Winslowiella arboricola</name>
    <dbReference type="NCBI Taxonomy" id="2978220"/>
    <lineage>
        <taxon>Bacteria</taxon>
        <taxon>Pseudomonadati</taxon>
        <taxon>Pseudomonadota</taxon>
        <taxon>Gammaproteobacteria</taxon>
        <taxon>Enterobacterales</taxon>
        <taxon>Erwiniaceae</taxon>
        <taxon>Winslowiella</taxon>
    </lineage>
</organism>
<protein>
    <submittedName>
        <fullName evidence="1">RHS repeat protein</fullName>
    </submittedName>
</protein>
<accession>A0A9J6PU72</accession>
<dbReference type="InterPro" id="IPR022385">
    <property type="entry name" value="Rhs_assc_core"/>
</dbReference>
<sequence>MSSPDYSLYRDTPAVAVLDNRGLTVREIAYQRHPDKPGETDIRIARHQFNAHGFLTQSIDPRLFALQQSNSSVKPNFSYLTALSGEVLKTTSVDAGASMALNDINGRPHLAISASGVVRSWQYEGNTLPGRLLSITEQPASGSAQIAERFVWAGKTDEEKKYNLAGECAHHYDTAGLEQVTSIALSGTPLSVTRQLLPDNKEADWQGADESAWKDLLAAESYTSRNSADATGAPLTSTDARGNIQRLAYDIAGQLTGSWLKLKGGSEQIIVKSLTRSAAGQKLREEHGNGVVTTWSYDPQNQWLTAIKTERPAGHRAGAKVLQDLHYIYDPVGNVLQVTNAAEASRFWRNQKVVPENTYRYDTLYQLVSASGREMADRGQQSTTLPAAKVPLPVNDNAYVAYTRGYTYDRGGNLTQIRHHVPATGNGYTTDITVASRSNRAVLSSLTEDAEKVDALFSAGGQQKQLQPGQNLNWTPRDELRKVTPVTRDGQPSDSEVYRYDGGSQRIIKTTTRLTGNSSNTRRVVCLPGLELRTLKNGDTLKESLQVINIGEAGRAQVRVLNWESGLPTGISDNQLRYSYDNLLGSSELELDGDGQIISQEEYYPYGGTAVWSARSKVEAEYKIIRYSGKERDASGLYYYGYRYYQPWVGRWLSADPSTTDELNLFCMGRNNPVTFFDNGGLIPVAITHQSEKQGYIYSPLRSSDMVIQALGKNITRYNKGKSLYPVIVADTNALLEFEKNIVLETLSINERIRGLREPIQNIESRLRQGGLFTQERLIEFITPKMYNESMQKIATLSNQRNVLNKMKVINNNEGKALRNLSSEKDKLYILGHGLSGYDLLGADENLTQGLITSESLAMQLTAGHLPANFKDIRVTACYSANATAPVSFTEEELLRTSSVFKERTVGWRSLFGLLTTETAPFALSLSRALKRRGFSQVTVTGYSGAGVVFSQYQYQTRRIQGVADDQRSSDKTVRLKF</sequence>
<dbReference type="InterPro" id="IPR006530">
    <property type="entry name" value="YD"/>
</dbReference>
<dbReference type="RefSeq" id="WP_323372754.1">
    <property type="nucleotide sequence ID" value="NZ_JAODIL010000081.1"/>
</dbReference>
<proteinExistence type="predicted"/>